<protein>
    <recommendedName>
        <fullName evidence="3">Sodium/calcium exchanger membrane region domain-containing protein</fullName>
    </recommendedName>
</protein>
<dbReference type="EMBL" id="DRBS01000009">
    <property type="protein sequence ID" value="HDD43273.1"/>
    <property type="molecule type" value="Genomic_DNA"/>
</dbReference>
<feature type="transmembrane region" description="Helical" evidence="1">
    <location>
        <begin position="285"/>
        <end position="305"/>
    </location>
</feature>
<comment type="caution">
    <text evidence="2">The sequence shown here is derived from an EMBL/GenBank/DDBJ whole genome shotgun (WGS) entry which is preliminary data.</text>
</comment>
<feature type="transmembrane region" description="Helical" evidence="1">
    <location>
        <begin position="69"/>
        <end position="90"/>
    </location>
</feature>
<evidence type="ECO:0000313" key="2">
    <source>
        <dbReference type="EMBL" id="HDD43273.1"/>
    </source>
</evidence>
<evidence type="ECO:0000256" key="1">
    <source>
        <dbReference type="SAM" id="Phobius"/>
    </source>
</evidence>
<name>A0A7C0U1H0_DESA2</name>
<evidence type="ECO:0008006" key="3">
    <source>
        <dbReference type="Google" id="ProtNLM"/>
    </source>
</evidence>
<organism evidence="2">
    <name type="scientific">Desulfofervidus auxilii</name>
    <dbReference type="NCBI Taxonomy" id="1621989"/>
    <lineage>
        <taxon>Bacteria</taxon>
        <taxon>Pseudomonadati</taxon>
        <taxon>Thermodesulfobacteriota</taxon>
        <taxon>Candidatus Desulfofervidia</taxon>
        <taxon>Candidatus Desulfofervidales</taxon>
        <taxon>Candidatus Desulfofervidaceae</taxon>
        <taxon>Candidatus Desulfofervidus</taxon>
    </lineage>
</organism>
<accession>A0A7C0U1H0</accession>
<keyword evidence="1" id="KW-1133">Transmembrane helix</keyword>
<gene>
    <name evidence="2" type="ORF">ENG63_00225</name>
</gene>
<feature type="transmembrane region" description="Helical" evidence="1">
    <location>
        <begin position="123"/>
        <end position="141"/>
    </location>
</feature>
<feature type="transmembrane region" description="Helical" evidence="1">
    <location>
        <begin position="42"/>
        <end position="62"/>
    </location>
</feature>
<dbReference type="AlphaFoldDB" id="A0A7C0U1H0"/>
<sequence length="306" mass="35014">MYKCWLQLICGALVIFFAGKNYTPYSQFFIAQAEIKTSWFQALLWEVLKAFPECCVMALILYVTKDPILGLSTALGIILVHFIIIAWILYHRIEKIKVPFSFWLLMSFVILLTISITQKLGFGFLKVGLASILLLAGYVAYFRIMLVEKEVSLPDLHLKPMIIYLRFFIATILIIGGAGQVTYASKEIITQLHWSSPWVGALILAPIACFPKLSFVLSKKDFDIEELLQSSIFILGVFVFLIDFFHFHEVVFIKAEKGLFYLVLETMIFSFLILGAITWLKQKKIFSILVILGYLGSFISFSRLLR</sequence>
<feature type="transmembrane region" description="Helical" evidence="1">
    <location>
        <begin position="227"/>
        <end position="247"/>
    </location>
</feature>
<keyword evidence="1" id="KW-0472">Membrane</keyword>
<proteinExistence type="predicted"/>
<feature type="transmembrane region" description="Helical" evidence="1">
    <location>
        <begin position="161"/>
        <end position="184"/>
    </location>
</feature>
<keyword evidence="1" id="KW-0812">Transmembrane</keyword>
<dbReference type="Proteomes" id="UP000886289">
    <property type="component" value="Unassembled WGS sequence"/>
</dbReference>
<feature type="transmembrane region" description="Helical" evidence="1">
    <location>
        <begin position="196"/>
        <end position="215"/>
    </location>
</feature>
<feature type="transmembrane region" description="Helical" evidence="1">
    <location>
        <begin position="96"/>
        <end position="116"/>
    </location>
</feature>
<reference evidence="2" key="1">
    <citation type="journal article" date="2020" name="mSystems">
        <title>Genome- and Community-Level Interaction Insights into Carbon Utilization and Element Cycling Functions of Hydrothermarchaeota in Hydrothermal Sediment.</title>
        <authorList>
            <person name="Zhou Z."/>
            <person name="Liu Y."/>
            <person name="Xu W."/>
            <person name="Pan J."/>
            <person name="Luo Z.H."/>
            <person name="Li M."/>
        </authorList>
    </citation>
    <scope>NUCLEOTIDE SEQUENCE [LARGE SCALE GENOMIC DNA]</scope>
    <source>
        <strain evidence="2">HyVt-233</strain>
    </source>
</reference>
<feature type="transmembrane region" description="Helical" evidence="1">
    <location>
        <begin position="259"/>
        <end position="279"/>
    </location>
</feature>